<gene>
    <name evidence="2" type="ORF">B2A_03282</name>
</gene>
<proteinExistence type="predicted"/>
<evidence type="ECO:0000313" key="2">
    <source>
        <dbReference type="EMBL" id="EQD61291.1"/>
    </source>
</evidence>
<feature type="non-terminal residue" evidence="2">
    <location>
        <position position="1"/>
    </location>
</feature>
<reference evidence="2" key="1">
    <citation type="submission" date="2013-08" db="EMBL/GenBank/DDBJ databases">
        <authorList>
            <person name="Mendez C."/>
            <person name="Richter M."/>
            <person name="Ferrer M."/>
            <person name="Sanchez J."/>
        </authorList>
    </citation>
    <scope>NUCLEOTIDE SEQUENCE</scope>
</reference>
<dbReference type="InterPro" id="IPR017549">
    <property type="entry name" value="APMV_L690"/>
</dbReference>
<name>T1AL13_9ZZZZ</name>
<reference evidence="2" key="2">
    <citation type="journal article" date="2014" name="ISME J.">
        <title>Microbial stratification in low pH oxic and suboxic macroscopic growths along an acid mine drainage.</title>
        <authorList>
            <person name="Mendez-Garcia C."/>
            <person name="Mesa V."/>
            <person name="Sprenger R.R."/>
            <person name="Richter M."/>
            <person name="Diez M.S."/>
            <person name="Solano J."/>
            <person name="Bargiela R."/>
            <person name="Golyshina O.V."/>
            <person name="Manteca A."/>
            <person name="Ramos J.L."/>
            <person name="Gallego J.R."/>
            <person name="Llorente I."/>
            <person name="Martins Dos Santos V.A."/>
            <person name="Jensen O.N."/>
            <person name="Pelaez A.I."/>
            <person name="Sanchez J."/>
            <person name="Ferrer M."/>
        </authorList>
    </citation>
    <scope>NUCLEOTIDE SEQUENCE</scope>
</reference>
<evidence type="ECO:0000256" key="1">
    <source>
        <dbReference type="SAM" id="MobiDB-lite"/>
    </source>
</evidence>
<feature type="region of interest" description="Disordered" evidence="1">
    <location>
        <begin position="1"/>
        <end position="21"/>
    </location>
</feature>
<evidence type="ECO:0008006" key="3">
    <source>
        <dbReference type="Google" id="ProtNLM"/>
    </source>
</evidence>
<organism evidence="2">
    <name type="scientific">mine drainage metagenome</name>
    <dbReference type="NCBI Taxonomy" id="410659"/>
    <lineage>
        <taxon>unclassified sequences</taxon>
        <taxon>metagenomes</taxon>
        <taxon>ecological metagenomes</taxon>
    </lineage>
</organism>
<dbReference type="EMBL" id="AUZZ01002196">
    <property type="protein sequence ID" value="EQD61291.1"/>
    <property type="molecule type" value="Genomic_DNA"/>
</dbReference>
<feature type="compositionally biased region" description="Polar residues" evidence="1">
    <location>
        <begin position="1"/>
        <end position="19"/>
    </location>
</feature>
<comment type="caution">
    <text evidence="2">The sequence shown here is derived from an EMBL/GenBank/DDBJ whole genome shotgun (WGS) entry which is preliminary data.</text>
</comment>
<protein>
    <recommendedName>
        <fullName evidence="3">TIGR03118 family protein</fullName>
    </recommendedName>
</protein>
<dbReference type="AlphaFoldDB" id="T1AL13"/>
<accession>T1AL13</accession>
<dbReference type="NCBIfam" id="TIGR03118">
    <property type="entry name" value="PEPCTERM_chp_1"/>
    <property type="match status" value="1"/>
</dbReference>
<sequence length="312" mass="31392">SSYSSLYDGNGSPPASTSGAPAYVTIPPGTSGIADPTGIVYNSSSSGFDITSGGVSAPATFLFATLGGSIEGWNGSVDANSAVVAYNSTNGASFTGLTMATVNGTSYLYAADFKNDAIDVFNSSFAPVMPGAFFDSAIPSGYAPYNIQNIPNASGTPQLYVTYAQPSSTSPQHVTFGTGLGYVALFQWDGTLISTLVSQGALDAPWGLAIAPSNFGSLSGDLLVGNLGNGAINAYNPTTGASMGAMMGSNGQQLFVPGLWGLAFGNSYDSQPTNTLFFTGGPDTQTAGVFGRIDLPGSYTPPSGDSGSGGGY</sequence>